<reference evidence="3" key="1">
    <citation type="submission" date="2016-10" db="EMBL/GenBank/DDBJ databases">
        <authorList>
            <person name="Varghese N."/>
            <person name="Submissions S."/>
        </authorList>
    </citation>
    <scope>NUCLEOTIDE SEQUENCE [LARGE SCALE GENOMIC DNA]</scope>
    <source>
        <strain evidence="3">DSM 26922</strain>
    </source>
</reference>
<gene>
    <name evidence="2" type="ORF">SAMN04488001_1430</name>
</gene>
<dbReference type="AlphaFoldDB" id="A0A1H2V770"/>
<organism evidence="2 3">
    <name type="scientific">Litoreibacter albidus</name>
    <dbReference type="NCBI Taxonomy" id="670155"/>
    <lineage>
        <taxon>Bacteria</taxon>
        <taxon>Pseudomonadati</taxon>
        <taxon>Pseudomonadota</taxon>
        <taxon>Alphaproteobacteria</taxon>
        <taxon>Rhodobacterales</taxon>
        <taxon>Roseobacteraceae</taxon>
        <taxon>Litoreibacter</taxon>
    </lineage>
</organism>
<dbReference type="Proteomes" id="UP000199441">
    <property type="component" value="Unassembled WGS sequence"/>
</dbReference>
<dbReference type="EMBL" id="FNOI01000002">
    <property type="protein sequence ID" value="SDW64176.1"/>
    <property type="molecule type" value="Genomic_DNA"/>
</dbReference>
<protein>
    <submittedName>
        <fullName evidence="2">Uncharacterized protein</fullName>
    </submittedName>
</protein>
<evidence type="ECO:0000313" key="3">
    <source>
        <dbReference type="Proteomes" id="UP000199441"/>
    </source>
</evidence>
<dbReference type="STRING" id="670155.SAMN04488001_1430"/>
<evidence type="ECO:0000256" key="1">
    <source>
        <dbReference type="SAM" id="Phobius"/>
    </source>
</evidence>
<keyword evidence="1" id="KW-1133">Transmembrane helix</keyword>
<keyword evidence="1" id="KW-0472">Membrane</keyword>
<accession>A0A1H2V770</accession>
<feature type="transmembrane region" description="Helical" evidence="1">
    <location>
        <begin position="12"/>
        <end position="32"/>
    </location>
</feature>
<keyword evidence="3" id="KW-1185">Reference proteome</keyword>
<dbReference type="OrthoDB" id="7597039at2"/>
<dbReference type="RefSeq" id="WP_089946082.1">
    <property type="nucleotide sequence ID" value="NZ_FNOI01000002.1"/>
</dbReference>
<proteinExistence type="predicted"/>
<name>A0A1H2V770_9RHOB</name>
<sequence length="298" mass="32912">MSDRNIGEGTTPLEAFLVIACLMFGAFATFSIGEWVGVQAGRDQVTAQEHYENEKRYSLLACTDASPASLSDCVTKAIEAAYEKSESRQGLNAQNDMSKWTFIMALSSIGSFALTALAVLYVRNTLNQTADTNRAALNAAKEAARANQIMRQEQRPWIVTTSGSIPFELLRRMYRSGLDRIITIEVTNKGKTPAQDAMATFVTFSCDTLTPYDVVEAIEPIIIELSSRLDARTNTAYQGETARIPITPLPNGSRTIGAGDDWQIMVVCAYKWDGQFKFSWSIDDTPRPPSDVLKHQKT</sequence>
<feature type="transmembrane region" description="Helical" evidence="1">
    <location>
        <begin position="100"/>
        <end position="122"/>
    </location>
</feature>
<keyword evidence="1" id="KW-0812">Transmembrane</keyword>
<evidence type="ECO:0000313" key="2">
    <source>
        <dbReference type="EMBL" id="SDW64176.1"/>
    </source>
</evidence>